<accession>A0ABU9Y501</accession>
<keyword evidence="1" id="KW-0228">DNA excision</keyword>
<feature type="domain" description="UVR" evidence="5">
    <location>
        <begin position="2"/>
        <end position="37"/>
    </location>
</feature>
<dbReference type="RefSeq" id="WP_343891153.1">
    <property type="nucleotide sequence ID" value="NZ_BAAAEH010000039.1"/>
</dbReference>
<keyword evidence="2" id="KW-0267">Excision nuclease</keyword>
<keyword evidence="7" id="KW-1185">Reference proteome</keyword>
<dbReference type="PROSITE" id="PS50151">
    <property type="entry name" value="UVR"/>
    <property type="match status" value="1"/>
</dbReference>
<protein>
    <submittedName>
        <fullName evidence="6">UvrB/UvrC motif-containing protein</fullName>
    </submittedName>
</protein>
<evidence type="ECO:0000313" key="7">
    <source>
        <dbReference type="Proteomes" id="UP001419910"/>
    </source>
</evidence>
<keyword evidence="3" id="KW-0742">SOS response</keyword>
<evidence type="ECO:0000256" key="1">
    <source>
        <dbReference type="ARBA" id="ARBA00022769"/>
    </source>
</evidence>
<feature type="compositionally biased region" description="Low complexity" evidence="4">
    <location>
        <begin position="36"/>
        <end position="50"/>
    </location>
</feature>
<dbReference type="Proteomes" id="UP001419910">
    <property type="component" value="Unassembled WGS sequence"/>
</dbReference>
<dbReference type="Pfam" id="PF02151">
    <property type="entry name" value="UVR"/>
    <property type="match status" value="1"/>
</dbReference>
<sequence length="98" mass="10754">MTAEIEELQRRMEAAAEALDFEEARRLRDQLSLLRGGASTADAADADTSGLIRQQPGSMGLGTSQARPTPPPGWRPPRKPDPMTRATGRRRPEAKDEE</sequence>
<feature type="compositionally biased region" description="Polar residues" evidence="4">
    <location>
        <begin position="51"/>
        <end position="66"/>
    </location>
</feature>
<dbReference type="Gene3D" id="4.10.860.10">
    <property type="entry name" value="UVR domain"/>
    <property type="match status" value="1"/>
</dbReference>
<dbReference type="InterPro" id="IPR001943">
    <property type="entry name" value="UVR_dom"/>
</dbReference>
<name>A0ABU9Y501_9SPHN</name>
<evidence type="ECO:0000313" key="6">
    <source>
        <dbReference type="EMBL" id="MEN2790832.1"/>
    </source>
</evidence>
<dbReference type="InterPro" id="IPR036876">
    <property type="entry name" value="UVR_dom_sf"/>
</dbReference>
<evidence type="ECO:0000259" key="5">
    <source>
        <dbReference type="PROSITE" id="PS50151"/>
    </source>
</evidence>
<organism evidence="6 7">
    <name type="scientific">Sphingomonas oligophenolica</name>
    <dbReference type="NCBI Taxonomy" id="301154"/>
    <lineage>
        <taxon>Bacteria</taxon>
        <taxon>Pseudomonadati</taxon>
        <taxon>Pseudomonadota</taxon>
        <taxon>Alphaproteobacteria</taxon>
        <taxon>Sphingomonadales</taxon>
        <taxon>Sphingomonadaceae</taxon>
        <taxon>Sphingomonas</taxon>
    </lineage>
</organism>
<keyword evidence="3" id="KW-0227">DNA damage</keyword>
<evidence type="ECO:0000256" key="2">
    <source>
        <dbReference type="ARBA" id="ARBA00022881"/>
    </source>
</evidence>
<feature type="region of interest" description="Disordered" evidence="4">
    <location>
        <begin position="36"/>
        <end position="98"/>
    </location>
</feature>
<proteinExistence type="predicted"/>
<reference evidence="6 7" key="1">
    <citation type="submission" date="2024-05" db="EMBL/GenBank/DDBJ databases">
        <authorList>
            <person name="Liu Q."/>
            <person name="Xin Y.-H."/>
        </authorList>
    </citation>
    <scope>NUCLEOTIDE SEQUENCE [LARGE SCALE GENOMIC DNA]</scope>
    <source>
        <strain evidence="6 7">CGMCC 1.10181</strain>
    </source>
</reference>
<evidence type="ECO:0000256" key="3">
    <source>
        <dbReference type="ARBA" id="ARBA00023236"/>
    </source>
</evidence>
<keyword evidence="2" id="KW-0234">DNA repair</keyword>
<comment type="caution">
    <text evidence="6">The sequence shown here is derived from an EMBL/GenBank/DDBJ whole genome shotgun (WGS) entry which is preliminary data.</text>
</comment>
<evidence type="ECO:0000256" key="4">
    <source>
        <dbReference type="SAM" id="MobiDB-lite"/>
    </source>
</evidence>
<dbReference type="EMBL" id="JBDIME010000012">
    <property type="protein sequence ID" value="MEN2790832.1"/>
    <property type="molecule type" value="Genomic_DNA"/>
</dbReference>
<dbReference type="SUPFAM" id="SSF46600">
    <property type="entry name" value="C-terminal UvrC-binding domain of UvrB"/>
    <property type="match status" value="1"/>
</dbReference>
<gene>
    <name evidence="6" type="ORF">ABC974_14420</name>
</gene>